<keyword evidence="3" id="KW-1185">Reference proteome</keyword>
<evidence type="ECO:0000313" key="3">
    <source>
        <dbReference type="Proteomes" id="UP000777438"/>
    </source>
</evidence>
<dbReference type="Proteomes" id="UP000777438">
    <property type="component" value="Unassembled WGS sequence"/>
</dbReference>
<proteinExistence type="predicted"/>
<feature type="domain" description="Heterokaryon incompatibility" evidence="1">
    <location>
        <begin position="209"/>
        <end position="354"/>
    </location>
</feature>
<organism evidence="2 3">
    <name type="scientific">Thelonectria olida</name>
    <dbReference type="NCBI Taxonomy" id="1576542"/>
    <lineage>
        <taxon>Eukaryota</taxon>
        <taxon>Fungi</taxon>
        <taxon>Dikarya</taxon>
        <taxon>Ascomycota</taxon>
        <taxon>Pezizomycotina</taxon>
        <taxon>Sordariomycetes</taxon>
        <taxon>Hypocreomycetidae</taxon>
        <taxon>Hypocreales</taxon>
        <taxon>Nectriaceae</taxon>
        <taxon>Thelonectria</taxon>
    </lineage>
</organism>
<comment type="caution">
    <text evidence="2">The sequence shown here is derived from an EMBL/GenBank/DDBJ whole genome shotgun (WGS) entry which is preliminary data.</text>
</comment>
<evidence type="ECO:0000259" key="1">
    <source>
        <dbReference type="Pfam" id="PF06985"/>
    </source>
</evidence>
<sequence>MAPFCLEDVEMDDFPGVQQPLLSLPFFGPEAATPSTRPCPVCLRGFAWIRWVRKWKLDASAHNGCLFCRLVVIVTNFYASGLDYAAGIGIYHETTFIDVVWMDDTRSSSRVSLYDVPDFGPPATLPGFEMPEMPPVQEIIGDTGSDRAMNLVKQWVYNCDAQHADCRGLTTRPLPKRVLDVGQPEPGQGRVLKGRNICLYETKGECVEYVCLSHCWGTAPMFQTTQENIHARLQSIRYDHLPKTFQDAVEITRELKVRYLWIDSLCIIQKDQRDWIEQGLQMHEIYGNAFLTLAASRCRGPDEGLFSVSPNHKLENMVSSLEDGEFTMRTRPKIYHFDSPDAFPLLQRGWVFQERILSRRMLHFGPQELLWECMTEELCECGNIKDGIHMDSKVPRKKLFLAQQNIFLWSKIVEGYSSLALTQEKDILPALSGIAQKHKPAPNAEYLAGLWGGEDFDYGLFWYVKTSTPVYPGDDPNNLRCRPSFHRAPSWSWASVKSAITYGIPSARPSAVEIQSVKVIPAGRNSAGEVIYGELTVAGWVTEVTCHRGAQTRERWPGSPLELRMDGASLKNVTIYPDYSWARDEKWWIHETQHLLCLHLITTSAGEKEDGWVTSASRVNAEDEYWFLLLADFMRTATAFQRVGMLQLKGRSYEDNARFRQSFVRFDEITIY</sequence>
<reference evidence="2 3" key="1">
    <citation type="journal article" date="2021" name="Nat. Commun.">
        <title>Genetic determinants of endophytism in the Arabidopsis root mycobiome.</title>
        <authorList>
            <person name="Mesny F."/>
            <person name="Miyauchi S."/>
            <person name="Thiergart T."/>
            <person name="Pickel B."/>
            <person name="Atanasova L."/>
            <person name="Karlsson M."/>
            <person name="Huettel B."/>
            <person name="Barry K.W."/>
            <person name="Haridas S."/>
            <person name="Chen C."/>
            <person name="Bauer D."/>
            <person name="Andreopoulos W."/>
            <person name="Pangilinan J."/>
            <person name="LaButti K."/>
            <person name="Riley R."/>
            <person name="Lipzen A."/>
            <person name="Clum A."/>
            <person name="Drula E."/>
            <person name="Henrissat B."/>
            <person name="Kohler A."/>
            <person name="Grigoriev I.V."/>
            <person name="Martin F.M."/>
            <person name="Hacquard S."/>
        </authorList>
    </citation>
    <scope>NUCLEOTIDE SEQUENCE [LARGE SCALE GENOMIC DNA]</scope>
    <source>
        <strain evidence="2 3">MPI-CAGE-CH-0241</strain>
    </source>
</reference>
<dbReference type="EMBL" id="JAGPYM010000003">
    <property type="protein sequence ID" value="KAH6896517.1"/>
    <property type="molecule type" value="Genomic_DNA"/>
</dbReference>
<dbReference type="PANTHER" id="PTHR33112">
    <property type="entry name" value="DOMAIN PROTEIN, PUTATIVE-RELATED"/>
    <property type="match status" value="1"/>
</dbReference>
<name>A0A9P8WBC9_9HYPO</name>
<dbReference type="AlphaFoldDB" id="A0A9P8WBC9"/>
<evidence type="ECO:0000313" key="2">
    <source>
        <dbReference type="EMBL" id="KAH6896517.1"/>
    </source>
</evidence>
<protein>
    <submittedName>
        <fullName evidence="2">Heterokaryon incompatibility protein-domain-containing protein</fullName>
    </submittedName>
</protein>
<gene>
    <name evidence="2" type="ORF">B0T10DRAFT_601983</name>
</gene>
<dbReference type="Pfam" id="PF06985">
    <property type="entry name" value="HET"/>
    <property type="match status" value="1"/>
</dbReference>
<dbReference type="InterPro" id="IPR010730">
    <property type="entry name" value="HET"/>
</dbReference>
<dbReference type="PANTHER" id="PTHR33112:SF13">
    <property type="entry name" value="HETEROKARYON INCOMPATIBILITY DOMAIN-CONTAINING PROTEIN"/>
    <property type="match status" value="1"/>
</dbReference>
<dbReference type="OrthoDB" id="5362512at2759"/>
<accession>A0A9P8WBC9</accession>